<evidence type="ECO:0000256" key="2">
    <source>
        <dbReference type="SAM" id="SignalP"/>
    </source>
</evidence>
<feature type="signal peptide" evidence="2">
    <location>
        <begin position="1"/>
        <end position="17"/>
    </location>
</feature>
<evidence type="ECO:0000313" key="3">
    <source>
        <dbReference type="EMBL" id="KFP66170.1"/>
    </source>
</evidence>
<organism evidence="3 4">
    <name type="scientific">Cariama cristata</name>
    <name type="common">Red-legged seriema</name>
    <dbReference type="NCBI Taxonomy" id="54380"/>
    <lineage>
        <taxon>Eukaryota</taxon>
        <taxon>Metazoa</taxon>
        <taxon>Chordata</taxon>
        <taxon>Craniata</taxon>
        <taxon>Vertebrata</taxon>
        <taxon>Euteleostomi</taxon>
        <taxon>Archelosauria</taxon>
        <taxon>Archosauria</taxon>
        <taxon>Dinosauria</taxon>
        <taxon>Saurischia</taxon>
        <taxon>Theropoda</taxon>
        <taxon>Coelurosauria</taxon>
        <taxon>Aves</taxon>
        <taxon>Neognathae</taxon>
        <taxon>Neoaves</taxon>
        <taxon>Telluraves</taxon>
        <taxon>Australaves</taxon>
        <taxon>Cariamiformes</taxon>
        <taxon>Cariamidae</taxon>
        <taxon>Cariama</taxon>
    </lineage>
</organism>
<feature type="region of interest" description="Disordered" evidence="1">
    <location>
        <begin position="31"/>
        <end position="62"/>
    </location>
</feature>
<protein>
    <submittedName>
        <fullName evidence="3">Uncharacterized protein</fullName>
    </submittedName>
</protein>
<feature type="non-terminal residue" evidence="3">
    <location>
        <position position="126"/>
    </location>
</feature>
<reference evidence="3 4" key="1">
    <citation type="submission" date="2014-04" db="EMBL/GenBank/DDBJ databases">
        <title>Genome evolution of avian class.</title>
        <authorList>
            <person name="Zhang G."/>
            <person name="Li C."/>
        </authorList>
    </citation>
    <scope>NUCLEOTIDE SEQUENCE [LARGE SCALE GENOMIC DNA]</scope>
    <source>
        <strain evidence="3">BGI_N322</strain>
    </source>
</reference>
<sequence>IIWPLMMIFLLLGIALGQTTTMQVTIASTPAPPSATTAQVPIASTPAPPSATTTTASAPPTATATLSAGVTSTTANLVASTAALSADPSTKKPAQTLPTTTDVTILTSGSAATSQASAGPMATSTS</sequence>
<gene>
    <name evidence="3" type="ORF">N322_13335</name>
</gene>
<feature type="non-terminal residue" evidence="3">
    <location>
        <position position="1"/>
    </location>
</feature>
<dbReference type="Proteomes" id="UP000054116">
    <property type="component" value="Unassembled WGS sequence"/>
</dbReference>
<keyword evidence="4" id="KW-1185">Reference proteome</keyword>
<dbReference type="EMBL" id="KK520329">
    <property type="protein sequence ID" value="KFP66170.1"/>
    <property type="molecule type" value="Genomic_DNA"/>
</dbReference>
<name>A0A091MXC0_CARIC</name>
<keyword evidence="2" id="KW-0732">Signal</keyword>
<feature type="chain" id="PRO_5001877239" evidence="2">
    <location>
        <begin position="18"/>
        <end position="126"/>
    </location>
</feature>
<proteinExistence type="predicted"/>
<feature type="region of interest" description="Disordered" evidence="1">
    <location>
        <begin position="83"/>
        <end position="103"/>
    </location>
</feature>
<accession>A0A091MXC0</accession>
<dbReference type="AlphaFoldDB" id="A0A091MXC0"/>
<feature type="compositionally biased region" description="Low complexity" evidence="1">
    <location>
        <begin position="50"/>
        <end position="62"/>
    </location>
</feature>
<evidence type="ECO:0000256" key="1">
    <source>
        <dbReference type="SAM" id="MobiDB-lite"/>
    </source>
</evidence>
<evidence type="ECO:0000313" key="4">
    <source>
        <dbReference type="Proteomes" id="UP000054116"/>
    </source>
</evidence>